<feature type="region of interest" description="Disordered" evidence="1">
    <location>
        <begin position="114"/>
        <end position="151"/>
    </location>
</feature>
<accession>A0AAJ0ETX1</accession>
<feature type="compositionally biased region" description="Low complexity" evidence="1">
    <location>
        <begin position="116"/>
        <end position="133"/>
    </location>
</feature>
<name>A0AAJ0ETX1_9PEZI</name>
<gene>
    <name evidence="2" type="ORF">BDP55DRAFT_198814</name>
</gene>
<reference evidence="2" key="1">
    <citation type="submission" date="2021-06" db="EMBL/GenBank/DDBJ databases">
        <title>Comparative genomics, transcriptomics and evolutionary studies reveal genomic signatures of adaptation to plant cell wall in hemibiotrophic fungi.</title>
        <authorList>
            <consortium name="DOE Joint Genome Institute"/>
            <person name="Baroncelli R."/>
            <person name="Diaz J.F."/>
            <person name="Benocci T."/>
            <person name="Peng M."/>
            <person name="Battaglia E."/>
            <person name="Haridas S."/>
            <person name="Andreopoulos W."/>
            <person name="Labutti K."/>
            <person name="Pangilinan J."/>
            <person name="Floch G.L."/>
            <person name="Makela M.R."/>
            <person name="Henrissat B."/>
            <person name="Grigoriev I.V."/>
            <person name="Crouch J.A."/>
            <person name="De Vries R.P."/>
            <person name="Sukno S.A."/>
            <person name="Thon M.R."/>
        </authorList>
    </citation>
    <scope>NUCLEOTIDE SEQUENCE</scope>
    <source>
        <strain evidence="2">CBS 193.32</strain>
    </source>
</reference>
<dbReference type="AlphaFoldDB" id="A0AAJ0ETX1"/>
<organism evidence="2 3">
    <name type="scientific">Colletotrichum godetiae</name>
    <dbReference type="NCBI Taxonomy" id="1209918"/>
    <lineage>
        <taxon>Eukaryota</taxon>
        <taxon>Fungi</taxon>
        <taxon>Dikarya</taxon>
        <taxon>Ascomycota</taxon>
        <taxon>Pezizomycotina</taxon>
        <taxon>Sordariomycetes</taxon>
        <taxon>Hypocreomycetidae</taxon>
        <taxon>Glomerellales</taxon>
        <taxon>Glomerellaceae</taxon>
        <taxon>Colletotrichum</taxon>
        <taxon>Colletotrichum acutatum species complex</taxon>
    </lineage>
</organism>
<keyword evidence="3" id="KW-1185">Reference proteome</keyword>
<comment type="caution">
    <text evidence="2">The sequence shown here is derived from an EMBL/GenBank/DDBJ whole genome shotgun (WGS) entry which is preliminary data.</text>
</comment>
<dbReference type="EMBL" id="JAHMHR010000029">
    <property type="protein sequence ID" value="KAK1673748.1"/>
    <property type="molecule type" value="Genomic_DNA"/>
</dbReference>
<proteinExistence type="predicted"/>
<dbReference type="GeneID" id="85450454"/>
<evidence type="ECO:0000256" key="1">
    <source>
        <dbReference type="SAM" id="MobiDB-lite"/>
    </source>
</evidence>
<evidence type="ECO:0000313" key="3">
    <source>
        <dbReference type="Proteomes" id="UP001224890"/>
    </source>
</evidence>
<sequence length="229" mass="25154">MLAHPIKSPPSLTVDLSPPPPPPPALLLPLLSLLVRLVLLVFLLPPPSVLINPPGLSSLVPCRVFPSINQSPILRCLVHPHSFLRPLPFLYTTLAFFLSSLPFPFTPHARSPLVAPTSSPTSSLRQSNSTSSRLRQESIRRRRTSSSDSQPAPLHAVKGVFFFCRRADLAAPLCALDAFEDRRRGSAVSTTFSFPHAFDKGNCHNLSRRDGSIDVLAHFNPTISRRVTH</sequence>
<evidence type="ECO:0000313" key="2">
    <source>
        <dbReference type="EMBL" id="KAK1673748.1"/>
    </source>
</evidence>
<dbReference type="Proteomes" id="UP001224890">
    <property type="component" value="Unassembled WGS sequence"/>
</dbReference>
<dbReference type="RefSeq" id="XP_060427751.1">
    <property type="nucleotide sequence ID" value="XM_060565928.1"/>
</dbReference>
<protein>
    <submittedName>
        <fullName evidence="2">Uncharacterized protein</fullName>
    </submittedName>
</protein>